<protein>
    <recommendedName>
        <fullName evidence="2">DUF5077 domain-containing protein</fullName>
    </recommendedName>
</protein>
<dbReference type="Proteomes" id="UP000199673">
    <property type="component" value="Unassembled WGS sequence"/>
</dbReference>
<keyword evidence="1" id="KW-0732">Signal</keyword>
<evidence type="ECO:0000313" key="3">
    <source>
        <dbReference type="EMBL" id="SFT48554.1"/>
    </source>
</evidence>
<reference evidence="4" key="1">
    <citation type="submission" date="2016-10" db="EMBL/GenBank/DDBJ databases">
        <authorList>
            <person name="Varghese N."/>
            <person name="Submissions S."/>
        </authorList>
    </citation>
    <scope>NUCLEOTIDE SEQUENCE [LARGE SCALE GENOMIC DNA]</scope>
    <source>
        <strain evidence="4">DSM 23445</strain>
    </source>
</reference>
<evidence type="ECO:0000259" key="2">
    <source>
        <dbReference type="Pfam" id="PF16871"/>
    </source>
</evidence>
<sequence length="430" mass="48090">MKYPLLLSLCFALHLSFGLSLFAQENNYTNSTSIPIGGNTYQTAGNIKEKIGESGILTWSNEASEFSIYLKSSIEKEVIVSLEIVTQESDSEIAVVLKESHAIALSEGKSGIIEVGKMKLAPGYNEIKLKGIKKSGVDFAKISKLIIGYDGELELAYVKDNESNRFYWGRRGPSVHLSYTLPADKDFKWFYNEVTVPEGMDPIGSYFMANGFAEGYFGIQVNSETERRILFSVWSPFKTDNPGEIPDEEKIILLKKGEGVYTGEFGNEGSGGQSFLRYNWKAGKTYSFLNSVEPDGKGNTVYTAYFKDPEVGEWMLIASFLRPKTDTWYKRPHSFLENFVPESGNIERTANYGNQWAADKNGNWTELAEAKFTGDDIAKRGYRLDYEGGEKSGQFYLRNGGFFNGSVELNSMHIRKANGIAPEIAFDQLP</sequence>
<proteinExistence type="predicted"/>
<accession>A0A1I6YEC5</accession>
<organism evidence="3 4">
    <name type="scientific">Algoriphagus locisalis</name>
    <dbReference type="NCBI Taxonomy" id="305507"/>
    <lineage>
        <taxon>Bacteria</taxon>
        <taxon>Pseudomonadati</taxon>
        <taxon>Bacteroidota</taxon>
        <taxon>Cytophagia</taxon>
        <taxon>Cytophagales</taxon>
        <taxon>Cyclobacteriaceae</taxon>
        <taxon>Algoriphagus</taxon>
    </lineage>
</organism>
<dbReference type="InterPro" id="IPR031712">
    <property type="entry name" value="DUF5077"/>
</dbReference>
<dbReference type="OrthoDB" id="6014523at2"/>
<evidence type="ECO:0000313" key="4">
    <source>
        <dbReference type="Proteomes" id="UP000199673"/>
    </source>
</evidence>
<dbReference type="Pfam" id="PF16871">
    <property type="entry name" value="DUF5077"/>
    <property type="match status" value="1"/>
</dbReference>
<dbReference type="STRING" id="305507.SAMN04489724_0952"/>
<name>A0A1I6YEC5_9BACT</name>
<dbReference type="AlphaFoldDB" id="A0A1I6YEC5"/>
<dbReference type="InterPro" id="IPR021862">
    <property type="entry name" value="DUF3472"/>
</dbReference>
<feature type="domain" description="DUF5077" evidence="2">
    <location>
        <begin position="34"/>
        <end position="149"/>
    </location>
</feature>
<dbReference type="Pfam" id="PF11958">
    <property type="entry name" value="DUF3472"/>
    <property type="match status" value="1"/>
</dbReference>
<dbReference type="RefSeq" id="WP_091691521.1">
    <property type="nucleotide sequence ID" value="NZ_FPBF01000001.1"/>
</dbReference>
<gene>
    <name evidence="3" type="ORF">SAMN04489724_0952</name>
</gene>
<evidence type="ECO:0000256" key="1">
    <source>
        <dbReference type="SAM" id="SignalP"/>
    </source>
</evidence>
<feature type="chain" id="PRO_5011539165" description="DUF5077 domain-containing protein" evidence="1">
    <location>
        <begin position="24"/>
        <end position="430"/>
    </location>
</feature>
<keyword evidence="4" id="KW-1185">Reference proteome</keyword>
<dbReference type="EMBL" id="FPBF01000001">
    <property type="protein sequence ID" value="SFT48554.1"/>
    <property type="molecule type" value="Genomic_DNA"/>
</dbReference>
<feature type="signal peptide" evidence="1">
    <location>
        <begin position="1"/>
        <end position="23"/>
    </location>
</feature>